<evidence type="ECO:0000313" key="10">
    <source>
        <dbReference type="Proteomes" id="UP001295684"/>
    </source>
</evidence>
<dbReference type="GO" id="GO:0000387">
    <property type="term" value="P:spliceosomal snRNP assembly"/>
    <property type="evidence" value="ECO:0007669"/>
    <property type="project" value="UniProtKB-UniRule"/>
</dbReference>
<keyword evidence="3" id="KW-0677">Repeat</keyword>
<evidence type="ECO:0000256" key="2">
    <source>
        <dbReference type="ARBA" id="ARBA00008146"/>
    </source>
</evidence>
<dbReference type="PROSITE" id="PS52002">
    <property type="entry name" value="SM"/>
    <property type="match status" value="1"/>
</dbReference>
<evidence type="ECO:0000256" key="3">
    <source>
        <dbReference type="ARBA" id="ARBA00022737"/>
    </source>
</evidence>
<dbReference type="Pfam" id="PF01423">
    <property type="entry name" value="LSM"/>
    <property type="match status" value="1"/>
</dbReference>
<dbReference type="CDD" id="cd01724">
    <property type="entry name" value="Sm_D1"/>
    <property type="match status" value="1"/>
</dbReference>
<dbReference type="EMBL" id="CAMPGE010024393">
    <property type="protein sequence ID" value="CAI2382237.1"/>
    <property type="molecule type" value="Genomic_DNA"/>
</dbReference>
<comment type="subcellular location">
    <subcellularLocation>
        <location evidence="1 7">Nucleus</location>
    </subcellularLocation>
</comment>
<dbReference type="InterPro" id="IPR047575">
    <property type="entry name" value="Sm"/>
</dbReference>
<comment type="similarity">
    <text evidence="2 7">Belongs to the snRNP core protein family.</text>
</comment>
<feature type="domain" description="Sm" evidence="8">
    <location>
        <begin position="2"/>
        <end position="74"/>
    </location>
</feature>
<keyword evidence="7" id="KW-0508">mRNA splicing</keyword>
<dbReference type="AlphaFoldDB" id="A0AAD2D6B5"/>
<dbReference type="GO" id="GO:0003723">
    <property type="term" value="F:RNA binding"/>
    <property type="evidence" value="ECO:0007669"/>
    <property type="project" value="InterPro"/>
</dbReference>
<dbReference type="InterPro" id="IPR010920">
    <property type="entry name" value="LSM_dom_sf"/>
</dbReference>
<dbReference type="FunFam" id="2.30.30.100:FF:000008">
    <property type="entry name" value="Small nuclear ribonucleoprotein Sm D1"/>
    <property type="match status" value="1"/>
</dbReference>
<protein>
    <recommendedName>
        <fullName evidence="7">Small nuclear ribonucleoprotein Sm D1</fullName>
    </recommendedName>
    <alternativeName>
        <fullName evidence="7">snRNP core protein D1</fullName>
    </alternativeName>
</protein>
<organism evidence="9 10">
    <name type="scientific">Euplotes crassus</name>
    <dbReference type="NCBI Taxonomy" id="5936"/>
    <lineage>
        <taxon>Eukaryota</taxon>
        <taxon>Sar</taxon>
        <taxon>Alveolata</taxon>
        <taxon>Ciliophora</taxon>
        <taxon>Intramacronucleata</taxon>
        <taxon>Spirotrichea</taxon>
        <taxon>Hypotrichia</taxon>
        <taxon>Euplotida</taxon>
        <taxon>Euplotidae</taxon>
        <taxon>Moneuplotes</taxon>
    </lineage>
</organism>
<reference evidence="9" key="1">
    <citation type="submission" date="2023-07" db="EMBL/GenBank/DDBJ databases">
        <authorList>
            <consortium name="AG Swart"/>
            <person name="Singh M."/>
            <person name="Singh A."/>
            <person name="Seah K."/>
            <person name="Emmerich C."/>
        </authorList>
    </citation>
    <scope>NUCLEOTIDE SEQUENCE</scope>
    <source>
        <strain evidence="9">DP1</strain>
    </source>
</reference>
<comment type="caution">
    <text evidence="9">The sequence shown here is derived from an EMBL/GenBank/DDBJ whole genome shotgun (WGS) entry which is preliminary data.</text>
</comment>
<evidence type="ECO:0000256" key="7">
    <source>
        <dbReference type="RuleBase" id="RU365054"/>
    </source>
</evidence>
<evidence type="ECO:0000313" key="9">
    <source>
        <dbReference type="EMBL" id="CAI2382237.1"/>
    </source>
</evidence>
<sequence length="108" mass="12109">MKLVKFLMKMLNETVTVELKNGTVIVGTILGVDVSMNTHLKAVKLTMKGKDTVALDHLTVRGNNIRYFVLPEGMHLDRFLVDDTSKVEEKTIAAAKARMKPKREGGRR</sequence>
<dbReference type="GO" id="GO:1990904">
    <property type="term" value="C:ribonucleoprotein complex"/>
    <property type="evidence" value="ECO:0007669"/>
    <property type="project" value="UniProtKB-KW"/>
</dbReference>
<dbReference type="Gene3D" id="2.30.30.100">
    <property type="match status" value="1"/>
</dbReference>
<dbReference type="GO" id="GO:0031981">
    <property type="term" value="C:nuclear lumen"/>
    <property type="evidence" value="ECO:0007669"/>
    <property type="project" value="UniProtKB-ARBA"/>
</dbReference>
<keyword evidence="7" id="KW-0507">mRNA processing</keyword>
<keyword evidence="5 7" id="KW-0687">Ribonucleoprotein</keyword>
<evidence type="ECO:0000256" key="4">
    <source>
        <dbReference type="ARBA" id="ARBA00023242"/>
    </source>
</evidence>
<name>A0AAD2D6B5_EUPCR</name>
<dbReference type="InterPro" id="IPR027141">
    <property type="entry name" value="LSm4/Sm_D1/D3"/>
</dbReference>
<keyword evidence="4 7" id="KW-0539">Nucleus</keyword>
<dbReference type="GO" id="GO:0010468">
    <property type="term" value="P:regulation of gene expression"/>
    <property type="evidence" value="ECO:0007669"/>
    <property type="project" value="UniProtKB-ARBA"/>
</dbReference>
<comment type="function">
    <text evidence="6">Involved in splicing regulation. Facilitates post-transcriptional gene silencing (PTGS) by limiting the degradation of transgene aberrant RNAs by the RNA quality control (RQC) machinery, thus favoring their entry into cytoplasmic siRNA bodies where they can trigger PTGS. Does not participate in the production of small RNAs.</text>
</comment>
<gene>
    <name evidence="9" type="ORF">ECRASSUSDP1_LOCUS23707</name>
</gene>
<dbReference type="PANTHER" id="PTHR23338">
    <property type="entry name" value="SMALL NUCLEAR RIBONUCLEOPROTEIN SM"/>
    <property type="match status" value="1"/>
</dbReference>
<dbReference type="InterPro" id="IPR034102">
    <property type="entry name" value="Sm_D1"/>
</dbReference>
<dbReference type="InterPro" id="IPR001163">
    <property type="entry name" value="Sm_dom_euk/arc"/>
</dbReference>
<keyword evidence="10" id="KW-1185">Reference proteome</keyword>
<comment type="function">
    <text evidence="7">Essential for pre-mRNA splicing. Implicated in the formation of stable, biologically active snRNP structures.</text>
</comment>
<dbReference type="Proteomes" id="UP001295684">
    <property type="component" value="Unassembled WGS sequence"/>
</dbReference>
<evidence type="ECO:0000259" key="8">
    <source>
        <dbReference type="PROSITE" id="PS52002"/>
    </source>
</evidence>
<proteinExistence type="inferred from homology"/>
<dbReference type="SMART" id="SM00651">
    <property type="entry name" value="Sm"/>
    <property type="match status" value="1"/>
</dbReference>
<dbReference type="SUPFAM" id="SSF50182">
    <property type="entry name" value="Sm-like ribonucleoproteins"/>
    <property type="match status" value="1"/>
</dbReference>
<evidence type="ECO:0000256" key="6">
    <source>
        <dbReference type="ARBA" id="ARBA00054531"/>
    </source>
</evidence>
<evidence type="ECO:0000256" key="1">
    <source>
        <dbReference type="ARBA" id="ARBA00004123"/>
    </source>
</evidence>
<accession>A0AAD2D6B5</accession>
<evidence type="ECO:0000256" key="5">
    <source>
        <dbReference type="ARBA" id="ARBA00023274"/>
    </source>
</evidence>